<dbReference type="SUPFAM" id="SSF47005">
    <property type="entry name" value="Peripheral subunit-binding domain of 2-oxo acid dehydrogenase complex"/>
    <property type="match status" value="1"/>
</dbReference>
<dbReference type="GO" id="GO:0006086">
    <property type="term" value="P:pyruvate decarboxylation to acetyl-CoA"/>
    <property type="evidence" value="ECO:0007669"/>
    <property type="project" value="InterPro"/>
</dbReference>
<dbReference type="Gene3D" id="3.30.559.10">
    <property type="entry name" value="Chloramphenicol acetyltransferase-like domain"/>
    <property type="match status" value="1"/>
</dbReference>
<evidence type="ECO:0000259" key="6">
    <source>
        <dbReference type="PROSITE" id="PS51826"/>
    </source>
</evidence>
<dbReference type="Gene3D" id="4.10.320.10">
    <property type="entry name" value="E3-binding domain"/>
    <property type="match status" value="1"/>
</dbReference>
<dbReference type="InterPro" id="IPR036625">
    <property type="entry name" value="E3-bd_dom_sf"/>
</dbReference>
<keyword evidence="3" id="KW-0808">Transferase</keyword>
<dbReference type="EC" id="2.3.1.-" evidence="3"/>
<dbReference type="GO" id="GO:0004742">
    <property type="term" value="F:dihydrolipoyllysine-residue acetyltransferase activity"/>
    <property type="evidence" value="ECO:0007669"/>
    <property type="project" value="TreeGrafter"/>
</dbReference>
<feature type="region of interest" description="Disordered" evidence="4">
    <location>
        <begin position="173"/>
        <end position="209"/>
    </location>
</feature>
<dbReference type="AlphaFoldDB" id="A0A915B5F7"/>
<feature type="domain" description="Lipoyl-binding" evidence="5">
    <location>
        <begin position="79"/>
        <end position="155"/>
    </location>
</feature>
<dbReference type="InterPro" id="IPR004167">
    <property type="entry name" value="PSBD"/>
</dbReference>
<dbReference type="InterPro" id="IPR001078">
    <property type="entry name" value="2-oxoacid_DH_actylTfrase"/>
</dbReference>
<protein>
    <recommendedName>
        <fullName evidence="3">Dihydrolipoamide acetyltransferase component of pyruvate dehydrogenase complex</fullName>
        <ecNumber evidence="3">2.3.1.-</ecNumber>
    </recommendedName>
</protein>
<dbReference type="Gene3D" id="2.40.50.100">
    <property type="match status" value="1"/>
</dbReference>
<dbReference type="PROSITE" id="PS51826">
    <property type="entry name" value="PSBD"/>
    <property type="match status" value="1"/>
</dbReference>
<name>A0A915B5F7_PARUN</name>
<dbReference type="PROSITE" id="PS50968">
    <property type="entry name" value="BIOTINYL_LIPOYL"/>
    <property type="match status" value="1"/>
</dbReference>
<evidence type="ECO:0000313" key="7">
    <source>
        <dbReference type="Proteomes" id="UP000887569"/>
    </source>
</evidence>
<keyword evidence="7" id="KW-1185">Reference proteome</keyword>
<sequence>MNKLLPQTILSSVRLPNIYRFSTKCAGVSTSLARLSCFIHTQMAASLSINPHRTANMLLGTHYPFRLDVRLYSADLPKHSAIALPALSPTMQKGNIVSWKKKEGDKLSDGDLLCEIETDKAVMEYEAPEEGYLAKILLTEGMKDIPVGKLLCIIVSNEGDVAAFKNYEASDGGIASATSSSPHTKTVAPPLQPSEPIHQASTPSPTPHALKAQIASSPAAASPKDRIVATPYAKKLATERGINLAAVAGTGPGGRIQAKDLTGAPAGGRAPTVMVRTSTQPGVDFIDVPLSEAKKATVQRILDSALSIPHYHLQARINLDKVLSVKDKINKLLSKGHKGEAPRISLKDYILKACAIACTRTPATNSFFMSTFIRQNKNVDISIAFKTPSGDLVYPVLLDAHTKGLITINEERNAMKAKAKNGTFVPQELEGGTFTVSDASDWEGVYNFSPIILYPHACNLAVGHIQESLIPDGDGGYKQSATMNVTLSCDRRLVDGAEGGQWLKHFKDMLEKPHTMLL</sequence>
<dbReference type="InterPro" id="IPR011053">
    <property type="entry name" value="Single_hybrid_motif"/>
</dbReference>
<comment type="cofactor">
    <cofactor evidence="3">
        <name>(R)-lipoate</name>
        <dbReference type="ChEBI" id="CHEBI:83088"/>
    </cofactor>
</comment>
<dbReference type="Pfam" id="PF00364">
    <property type="entry name" value="Biotin_lipoyl"/>
    <property type="match status" value="1"/>
</dbReference>
<dbReference type="WBParaSite" id="PgR024_g099_t04">
    <property type="protein sequence ID" value="PgR024_g099_t04"/>
    <property type="gene ID" value="PgR024_g099"/>
</dbReference>
<evidence type="ECO:0000256" key="4">
    <source>
        <dbReference type="SAM" id="MobiDB-lite"/>
    </source>
</evidence>
<organism evidence="7 9">
    <name type="scientific">Parascaris univalens</name>
    <name type="common">Nematode worm</name>
    <dbReference type="NCBI Taxonomy" id="6257"/>
    <lineage>
        <taxon>Eukaryota</taxon>
        <taxon>Metazoa</taxon>
        <taxon>Ecdysozoa</taxon>
        <taxon>Nematoda</taxon>
        <taxon>Chromadorea</taxon>
        <taxon>Rhabditida</taxon>
        <taxon>Spirurina</taxon>
        <taxon>Ascaridomorpha</taxon>
        <taxon>Ascaridoidea</taxon>
        <taxon>Ascarididae</taxon>
        <taxon>Parascaris</taxon>
    </lineage>
</organism>
<evidence type="ECO:0000313" key="9">
    <source>
        <dbReference type="WBParaSite" id="PgR024_g099_t04"/>
    </source>
</evidence>
<dbReference type="SUPFAM" id="SSF51230">
    <property type="entry name" value="Single hybrid motif"/>
    <property type="match status" value="1"/>
</dbReference>
<evidence type="ECO:0000256" key="2">
    <source>
        <dbReference type="ARBA" id="ARBA00022823"/>
    </source>
</evidence>
<dbReference type="SUPFAM" id="SSF52777">
    <property type="entry name" value="CoA-dependent acyltransferases"/>
    <property type="match status" value="1"/>
</dbReference>
<dbReference type="PANTHER" id="PTHR23151">
    <property type="entry name" value="DIHYDROLIPOAMIDE ACETYL/SUCCINYL-TRANSFERASE-RELATED"/>
    <property type="match status" value="1"/>
</dbReference>
<proteinExistence type="inferred from homology"/>
<dbReference type="PANTHER" id="PTHR23151:SF89">
    <property type="entry name" value="DIHYDROLIPOYLLYSINE-RESIDUE ACETYLTRANSFERASE COMPONENT OF PYRUVATE DEHYDROGENASE COMPLEX, MITOCHONDRIAL"/>
    <property type="match status" value="1"/>
</dbReference>
<dbReference type="InterPro" id="IPR045257">
    <property type="entry name" value="E2/Pdx1"/>
</dbReference>
<reference evidence="8 9" key="1">
    <citation type="submission" date="2022-11" db="UniProtKB">
        <authorList>
            <consortium name="WormBaseParasite"/>
        </authorList>
    </citation>
    <scope>IDENTIFICATION</scope>
</reference>
<evidence type="ECO:0000259" key="5">
    <source>
        <dbReference type="PROSITE" id="PS50968"/>
    </source>
</evidence>
<accession>A0A915B5F7</accession>
<evidence type="ECO:0000256" key="3">
    <source>
        <dbReference type="RuleBase" id="RU003423"/>
    </source>
</evidence>
<evidence type="ECO:0000256" key="1">
    <source>
        <dbReference type="ARBA" id="ARBA00007317"/>
    </source>
</evidence>
<feature type="domain" description="Peripheral subunit-binding (PSBD)" evidence="6">
    <location>
        <begin position="228"/>
        <end position="265"/>
    </location>
</feature>
<dbReference type="CDD" id="cd06849">
    <property type="entry name" value="lipoyl_domain"/>
    <property type="match status" value="1"/>
</dbReference>
<dbReference type="GO" id="GO:0045254">
    <property type="term" value="C:pyruvate dehydrogenase complex"/>
    <property type="evidence" value="ECO:0007669"/>
    <property type="project" value="InterPro"/>
</dbReference>
<dbReference type="Pfam" id="PF00198">
    <property type="entry name" value="2-oxoacid_dh"/>
    <property type="match status" value="1"/>
</dbReference>
<dbReference type="Pfam" id="PF02817">
    <property type="entry name" value="E3_binding"/>
    <property type="match status" value="1"/>
</dbReference>
<keyword evidence="2 3" id="KW-0450">Lipoyl</keyword>
<dbReference type="InterPro" id="IPR023213">
    <property type="entry name" value="CAT-like_dom_sf"/>
</dbReference>
<comment type="similarity">
    <text evidence="1 3">Belongs to the 2-oxoacid dehydrogenase family.</text>
</comment>
<dbReference type="Proteomes" id="UP000887569">
    <property type="component" value="Unplaced"/>
</dbReference>
<dbReference type="WBParaSite" id="PgR024_g099_t03">
    <property type="protein sequence ID" value="PgR024_g099_t03"/>
    <property type="gene ID" value="PgR024_g099"/>
</dbReference>
<dbReference type="FunFam" id="2.40.50.100:FF:000010">
    <property type="entry name" value="Acetyltransferase component of pyruvate dehydrogenase complex"/>
    <property type="match status" value="1"/>
</dbReference>
<keyword evidence="3" id="KW-0012">Acyltransferase</keyword>
<evidence type="ECO:0000313" key="8">
    <source>
        <dbReference type="WBParaSite" id="PgR024_g099_t03"/>
    </source>
</evidence>
<dbReference type="InterPro" id="IPR000089">
    <property type="entry name" value="Biotin_lipoyl"/>
</dbReference>